<geneLocation type="plasmid" evidence="1">
    <name>pTB1</name>
</geneLocation>
<evidence type="ECO:0000313" key="2">
    <source>
        <dbReference type="EMBL" id="BDG17748.1"/>
    </source>
</evidence>
<evidence type="ECO:0000313" key="3">
    <source>
        <dbReference type="Proteomes" id="UP000182993"/>
    </source>
</evidence>
<dbReference type="Proteomes" id="UP000831120">
    <property type="component" value="Plasmid pTbrSNM4-1b"/>
</dbReference>
<gene>
    <name evidence="1" type="ORF">A0O31_02447</name>
    <name evidence="2" type="ORF">TbrSNM41_24820</name>
</gene>
<protein>
    <recommendedName>
        <fullName evidence="5">DNA methylase</fullName>
    </recommendedName>
</protein>
<geneLocation type="plasmid" evidence="2 4">
    <name>pTbrSNM4-1b</name>
</geneLocation>
<dbReference type="Proteomes" id="UP000182993">
    <property type="component" value="Plasmid pTB1"/>
</dbReference>
<dbReference type="KEGG" id="tbc:A0O31_02447"/>
<sequence length="315" mass="35480">MRRSAWEVYEWVLEAARREGLGVGEGEIVRALRRLGRSAFRAFAQRLGLSPKYLRHDLLPVADLPEVLREALRQGLPLREAHRLHRLVRRGLLTLEDLEGKPPEALAALPYPDLEVPLEAPIWLFPPDPRGREALSPVVAKALVLRYTQRGELVVDPMAGYGTVVEAARALGRRAWGGDIQPLGPSVERADIRHLRERFRREAALLVLHPPTFAAFQKEGGRDLDPEERYAAYVQYLTDLVGYSLPALRQGGRLALVVSPRKEISPKEAQEGRDFFLSPFERALAEALSLRPVRYHLAVSRDGRQDWHVFVGEAG</sequence>
<name>A0A1J0LWB2_THEBO</name>
<reference evidence="2 4" key="3">
    <citation type="journal article" date="2022" name="Microbiol. Resour. Announc.">
        <title>Complete Genome Sequences of Thermus Strains Isolated from Senami Hot Spring in Japan.</title>
        <authorList>
            <person name="Miyazaki K."/>
        </authorList>
    </citation>
    <scope>NUCLEOTIDE SEQUENCE [LARGE SCALE GENOMIC DNA]</scope>
    <source>
        <strain evidence="2 4">SNM4-1</strain>
        <plasmid evidence="2 4">pTbrSNM4-1b</plasmid>
    </source>
</reference>
<evidence type="ECO:0000313" key="1">
    <source>
        <dbReference type="EMBL" id="APD10472.1"/>
    </source>
</evidence>
<dbReference type="EMBL" id="AP025594">
    <property type="protein sequence ID" value="BDG17748.1"/>
    <property type="molecule type" value="Genomic_DNA"/>
</dbReference>
<dbReference type="InterPro" id="IPR029063">
    <property type="entry name" value="SAM-dependent_MTases_sf"/>
</dbReference>
<dbReference type="RefSeq" id="WP_071678156.1">
    <property type="nucleotide sequence ID" value="NZ_AP025594.1"/>
</dbReference>
<dbReference type="AlphaFoldDB" id="A0A1J0LWB2"/>
<reference evidence="3" key="1">
    <citation type="submission" date="2016-06" db="EMBL/GenBank/DDBJ databases">
        <title>Whole genome sequencing of Thermus brockianus strain GE-1.</title>
        <authorList>
            <person name="Schaefers C."/>
            <person name="Blank S."/>
            <person name="Wiebusch S."/>
            <person name="Elleuche S."/>
            <person name="Antranikian G."/>
        </authorList>
    </citation>
    <scope>NUCLEOTIDE SEQUENCE [LARGE SCALE GENOMIC DNA]</scope>
    <source>
        <strain evidence="3">GE-1</strain>
        <plasmid evidence="3">ptb1</plasmid>
    </source>
</reference>
<accession>A0A1J0LWB2</accession>
<evidence type="ECO:0000313" key="4">
    <source>
        <dbReference type="Proteomes" id="UP000831120"/>
    </source>
</evidence>
<dbReference type="OrthoDB" id="26762at2"/>
<keyword evidence="1" id="KW-0614">Plasmid</keyword>
<dbReference type="Gene3D" id="3.40.50.150">
    <property type="entry name" value="Vaccinia Virus protein VP39"/>
    <property type="match status" value="1"/>
</dbReference>
<keyword evidence="4" id="KW-1185">Reference proteome</keyword>
<organism evidence="1 3">
    <name type="scientific">Thermus brockianus</name>
    <dbReference type="NCBI Taxonomy" id="56956"/>
    <lineage>
        <taxon>Bacteria</taxon>
        <taxon>Thermotogati</taxon>
        <taxon>Deinococcota</taxon>
        <taxon>Deinococci</taxon>
        <taxon>Thermales</taxon>
        <taxon>Thermaceae</taxon>
        <taxon>Thermus</taxon>
    </lineage>
</organism>
<geneLocation type="plasmid" evidence="3">
    <name>ptb1</name>
</geneLocation>
<reference evidence="1" key="2">
    <citation type="journal article" date="2017" name="Stand. Genomic Sci.">
        <title>Complete genome sequence of Thermus brockianus GE-1 reveals key enzymes of xylan/xylose metabolism.</title>
        <authorList>
            <person name="Schaefers C."/>
            <person name="Blank S."/>
            <person name="Wiebusch S."/>
            <person name="Elleuche S."/>
            <person name="Antranikian G."/>
        </authorList>
    </citation>
    <scope>NUCLEOTIDE SEQUENCE</scope>
    <source>
        <strain evidence="1">GE-1</strain>
        <plasmid evidence="1">pTB1</plasmid>
    </source>
</reference>
<dbReference type="EMBL" id="CP016313">
    <property type="protein sequence ID" value="APD10472.1"/>
    <property type="molecule type" value="Genomic_DNA"/>
</dbReference>
<evidence type="ECO:0008006" key="5">
    <source>
        <dbReference type="Google" id="ProtNLM"/>
    </source>
</evidence>
<dbReference type="SUPFAM" id="SSF53335">
    <property type="entry name" value="S-adenosyl-L-methionine-dependent methyltransferases"/>
    <property type="match status" value="1"/>
</dbReference>
<proteinExistence type="predicted"/>